<comment type="caution">
    <text evidence="2">The sequence shown here is derived from an EMBL/GenBank/DDBJ whole genome shotgun (WGS) entry which is preliminary data.</text>
</comment>
<proteinExistence type="predicted"/>
<keyword evidence="1" id="KW-0732">Signal</keyword>
<evidence type="ECO:0000313" key="2">
    <source>
        <dbReference type="EMBL" id="TYL52768.1"/>
    </source>
</evidence>
<feature type="chain" id="PRO_5024430525" evidence="1">
    <location>
        <begin position="28"/>
        <end position="61"/>
    </location>
</feature>
<dbReference type="EMBL" id="VSSB01000001">
    <property type="protein sequence ID" value="TYL52768.1"/>
    <property type="molecule type" value="Genomic_DNA"/>
</dbReference>
<protein>
    <submittedName>
        <fullName evidence="2">Uncharacterized protein</fullName>
    </submittedName>
</protein>
<accession>A0A5S4V3I7</accession>
<keyword evidence="3" id="KW-1185">Reference proteome</keyword>
<sequence>MLRSTTTLAMIIGFGAVAVAVPTAAHAAPPVEHEHYEFSDTGTFDDCGFEIRSTPQGTATR</sequence>
<feature type="signal peptide" evidence="1">
    <location>
        <begin position="1"/>
        <end position="27"/>
    </location>
</feature>
<dbReference type="AlphaFoldDB" id="A0A5S4V3I7"/>
<gene>
    <name evidence="2" type="ORF">FYC51_03205</name>
</gene>
<dbReference type="RefSeq" id="WP_148732230.1">
    <property type="nucleotide sequence ID" value="NZ_VSSB01000001.1"/>
</dbReference>
<dbReference type="Proteomes" id="UP000325243">
    <property type="component" value="Unassembled WGS sequence"/>
</dbReference>
<name>A0A5S4V3I7_9MICO</name>
<evidence type="ECO:0000256" key="1">
    <source>
        <dbReference type="SAM" id="SignalP"/>
    </source>
</evidence>
<reference evidence="2 3" key="1">
    <citation type="submission" date="2019-08" db="EMBL/GenBank/DDBJ databases">
        <authorList>
            <person name="Hu J."/>
        </authorList>
    </citation>
    <scope>NUCLEOTIDE SEQUENCE [LARGE SCALE GENOMIC DNA]</scope>
    <source>
        <strain evidence="2 3">NEAU-184</strain>
    </source>
</reference>
<organism evidence="2 3">
    <name type="scientific">Agromyces mariniharenae</name>
    <dbReference type="NCBI Taxonomy" id="2604423"/>
    <lineage>
        <taxon>Bacteria</taxon>
        <taxon>Bacillati</taxon>
        <taxon>Actinomycetota</taxon>
        <taxon>Actinomycetes</taxon>
        <taxon>Micrococcales</taxon>
        <taxon>Microbacteriaceae</taxon>
        <taxon>Agromyces</taxon>
    </lineage>
</organism>
<evidence type="ECO:0000313" key="3">
    <source>
        <dbReference type="Proteomes" id="UP000325243"/>
    </source>
</evidence>